<dbReference type="EMBL" id="QRNO01000025">
    <property type="protein sequence ID" value="RHK50879.1"/>
    <property type="molecule type" value="Genomic_DNA"/>
</dbReference>
<dbReference type="InterPro" id="IPR046111">
    <property type="entry name" value="DUF6048"/>
</dbReference>
<protein>
    <recommendedName>
        <fullName evidence="3">DUF3575 domain-containing protein</fullName>
    </recommendedName>
</protein>
<dbReference type="AlphaFoldDB" id="A0A3R6FGW2"/>
<reference evidence="1 2" key="1">
    <citation type="submission" date="2018-08" db="EMBL/GenBank/DDBJ databases">
        <title>A genome reference for cultivated species of the human gut microbiota.</title>
        <authorList>
            <person name="Zou Y."/>
            <person name="Xue W."/>
            <person name="Luo G."/>
        </authorList>
    </citation>
    <scope>NUCLEOTIDE SEQUENCE [LARGE SCALE GENOMIC DNA]</scope>
    <source>
        <strain evidence="1 2">AF42-9</strain>
    </source>
</reference>
<sequence>MTVKRTSSFVSRVIAISLLLIAVTTVSAQSRKEAIAEKSAKAEKDSVAFFRGVAVSADVVGLTQLAFSDYGQYEAALRINLKDRYFPVFELGYGTADADNPTTNLRYKTSAPYWRVGADFNIAKNKHDAYRVYAGARYAMTYYKFDVSGNGLKDPIWGDDITYNVKGMKANYHWMEAVFGVDAKIAGPFRLGWSVRYRRRIAHNDGKIGNTWYVPGYGKQGRSRLGGTFNIIFEI</sequence>
<gene>
    <name evidence="1" type="ORF">DW060_06320</name>
</gene>
<organism evidence="1 2">
    <name type="scientific">Leyella stercorea</name>
    <dbReference type="NCBI Taxonomy" id="363265"/>
    <lineage>
        <taxon>Bacteria</taxon>
        <taxon>Pseudomonadati</taxon>
        <taxon>Bacteroidota</taxon>
        <taxon>Bacteroidia</taxon>
        <taxon>Bacteroidales</taxon>
        <taxon>Prevotellaceae</taxon>
        <taxon>Leyella</taxon>
    </lineage>
</organism>
<evidence type="ECO:0008006" key="3">
    <source>
        <dbReference type="Google" id="ProtNLM"/>
    </source>
</evidence>
<evidence type="ECO:0000313" key="2">
    <source>
        <dbReference type="Proteomes" id="UP000286598"/>
    </source>
</evidence>
<dbReference type="Pfam" id="PF19515">
    <property type="entry name" value="DUF6048"/>
    <property type="match status" value="1"/>
</dbReference>
<dbReference type="RefSeq" id="WP_118355216.1">
    <property type="nucleotide sequence ID" value="NZ_DAWDDP010000014.1"/>
</dbReference>
<proteinExistence type="predicted"/>
<dbReference type="OrthoDB" id="1082206at2"/>
<name>A0A3R6FGW2_9BACT</name>
<comment type="caution">
    <text evidence="1">The sequence shown here is derived from an EMBL/GenBank/DDBJ whole genome shotgun (WGS) entry which is preliminary data.</text>
</comment>
<accession>A0A3R6FGW2</accession>
<dbReference type="Proteomes" id="UP000286598">
    <property type="component" value="Unassembled WGS sequence"/>
</dbReference>
<keyword evidence="2" id="KW-1185">Reference proteome</keyword>
<evidence type="ECO:0000313" key="1">
    <source>
        <dbReference type="EMBL" id="RHK50879.1"/>
    </source>
</evidence>